<keyword evidence="2" id="KW-1185">Reference proteome</keyword>
<organism evidence="2 3">
    <name type="scientific">Panagrellus redivivus</name>
    <name type="common">Microworm</name>
    <dbReference type="NCBI Taxonomy" id="6233"/>
    <lineage>
        <taxon>Eukaryota</taxon>
        <taxon>Metazoa</taxon>
        <taxon>Ecdysozoa</taxon>
        <taxon>Nematoda</taxon>
        <taxon>Chromadorea</taxon>
        <taxon>Rhabditida</taxon>
        <taxon>Tylenchina</taxon>
        <taxon>Panagrolaimomorpha</taxon>
        <taxon>Panagrolaimoidea</taxon>
        <taxon>Panagrolaimidae</taxon>
        <taxon>Panagrellus</taxon>
    </lineage>
</organism>
<feature type="compositionally biased region" description="Low complexity" evidence="1">
    <location>
        <begin position="87"/>
        <end position="104"/>
    </location>
</feature>
<protein>
    <submittedName>
        <fullName evidence="3">Uncharacterized protein</fullName>
    </submittedName>
</protein>
<dbReference type="Proteomes" id="UP000492821">
    <property type="component" value="Unassembled WGS sequence"/>
</dbReference>
<reference evidence="3" key="2">
    <citation type="submission" date="2020-10" db="UniProtKB">
        <authorList>
            <consortium name="WormBaseParasite"/>
        </authorList>
    </citation>
    <scope>IDENTIFICATION</scope>
</reference>
<dbReference type="WBParaSite" id="Pan_g240.t1">
    <property type="protein sequence ID" value="Pan_g240.t1"/>
    <property type="gene ID" value="Pan_g240"/>
</dbReference>
<feature type="region of interest" description="Disordered" evidence="1">
    <location>
        <begin position="73"/>
        <end position="112"/>
    </location>
</feature>
<evidence type="ECO:0000256" key="1">
    <source>
        <dbReference type="SAM" id="MobiDB-lite"/>
    </source>
</evidence>
<evidence type="ECO:0000313" key="3">
    <source>
        <dbReference type="WBParaSite" id="Pan_g240.t1"/>
    </source>
</evidence>
<reference evidence="2" key="1">
    <citation type="journal article" date="2013" name="Genetics">
        <title>The draft genome and transcriptome of Panagrellus redivivus are shaped by the harsh demands of a free-living lifestyle.</title>
        <authorList>
            <person name="Srinivasan J."/>
            <person name="Dillman A.R."/>
            <person name="Macchietto M.G."/>
            <person name="Heikkinen L."/>
            <person name="Lakso M."/>
            <person name="Fracchia K.M."/>
            <person name="Antoshechkin I."/>
            <person name="Mortazavi A."/>
            <person name="Wong G."/>
            <person name="Sternberg P.W."/>
        </authorList>
    </citation>
    <scope>NUCLEOTIDE SEQUENCE [LARGE SCALE GENOMIC DNA]</scope>
    <source>
        <strain evidence="2">MT8872</strain>
    </source>
</reference>
<accession>A0A7E4ZXY4</accession>
<dbReference type="AlphaFoldDB" id="A0A7E4ZXY4"/>
<sequence>MFLFNVLKTGKKAKKPSKSSKSSAPKPENATIGDLMAAVKKQRASKKLERDAAAKALLAPTVAKQDTDRLCVGQPLSAKRPTSLKVPLQSSHPSTTSPTTHLPSRSQKSNKF</sequence>
<feature type="compositionally biased region" description="Basic residues" evidence="1">
    <location>
        <begin position="9"/>
        <end position="18"/>
    </location>
</feature>
<feature type="region of interest" description="Disordered" evidence="1">
    <location>
        <begin position="1"/>
        <end position="33"/>
    </location>
</feature>
<proteinExistence type="predicted"/>
<name>A0A7E4ZXY4_PANRE</name>
<evidence type="ECO:0000313" key="2">
    <source>
        <dbReference type="Proteomes" id="UP000492821"/>
    </source>
</evidence>